<feature type="domain" description="UDP-N-acetylglucosamine 2-epimerase" evidence="5">
    <location>
        <begin position="36"/>
        <end position="380"/>
    </location>
</feature>
<accession>Q1AST5</accession>
<keyword evidence="7" id="KW-1185">Reference proteome</keyword>
<protein>
    <recommendedName>
        <fullName evidence="3">UDP-N-acetylglucosamine 2-epimerase (non-hydrolyzing)</fullName>
        <ecNumber evidence="3">5.1.3.14</ecNumber>
    </recommendedName>
</protein>
<evidence type="ECO:0000313" key="6">
    <source>
        <dbReference type="EMBL" id="ABG05543.1"/>
    </source>
</evidence>
<dbReference type="InterPro" id="IPR029767">
    <property type="entry name" value="WecB-like"/>
</dbReference>
<dbReference type="STRING" id="266117.Rxyl_2626"/>
<dbReference type="PANTHER" id="PTHR43174">
    <property type="entry name" value="UDP-N-ACETYLGLUCOSAMINE 2-EPIMERASE"/>
    <property type="match status" value="1"/>
</dbReference>
<dbReference type="OrthoDB" id="9803238at2"/>
<dbReference type="EC" id="5.1.3.14" evidence="3"/>
<dbReference type="NCBIfam" id="TIGR00236">
    <property type="entry name" value="wecB"/>
    <property type="match status" value="1"/>
</dbReference>
<dbReference type="HOGENOM" id="CLU_041674_1_0_11"/>
<dbReference type="Pfam" id="PF02350">
    <property type="entry name" value="Epimerase_2"/>
    <property type="match status" value="1"/>
</dbReference>
<dbReference type="AlphaFoldDB" id="Q1AST5"/>
<dbReference type="InterPro" id="IPR003331">
    <property type="entry name" value="UDP_GlcNAc_Epimerase_2_dom"/>
</dbReference>
<organism evidence="6 7">
    <name type="scientific">Rubrobacter xylanophilus (strain DSM 9941 / JCM 11954 / NBRC 16129 / PRD-1)</name>
    <dbReference type="NCBI Taxonomy" id="266117"/>
    <lineage>
        <taxon>Bacteria</taxon>
        <taxon>Bacillati</taxon>
        <taxon>Actinomycetota</taxon>
        <taxon>Rubrobacteria</taxon>
        <taxon>Rubrobacterales</taxon>
        <taxon>Rubrobacteraceae</taxon>
        <taxon>Rubrobacter</taxon>
    </lineage>
</organism>
<dbReference type="SUPFAM" id="SSF53756">
    <property type="entry name" value="UDP-Glycosyltransferase/glycogen phosphorylase"/>
    <property type="match status" value="1"/>
</dbReference>
<dbReference type="eggNOG" id="COG0381">
    <property type="taxonomic scope" value="Bacteria"/>
</dbReference>
<evidence type="ECO:0000256" key="2">
    <source>
        <dbReference type="ARBA" id="ARBA00038209"/>
    </source>
</evidence>
<proteinExistence type="inferred from homology"/>
<dbReference type="GO" id="GO:0008761">
    <property type="term" value="F:UDP-N-acetylglucosamine 2-epimerase activity"/>
    <property type="evidence" value="ECO:0007669"/>
    <property type="project" value="UniProtKB-EC"/>
</dbReference>
<dbReference type="PhylomeDB" id="Q1AST5"/>
<evidence type="ECO:0000256" key="1">
    <source>
        <dbReference type="ARBA" id="ARBA00023235"/>
    </source>
</evidence>
<dbReference type="RefSeq" id="WP_011565552.1">
    <property type="nucleotide sequence ID" value="NC_008148.1"/>
</dbReference>
<keyword evidence="1 4" id="KW-0413">Isomerase</keyword>
<dbReference type="Proteomes" id="UP000006637">
    <property type="component" value="Chromosome"/>
</dbReference>
<evidence type="ECO:0000259" key="5">
    <source>
        <dbReference type="Pfam" id="PF02350"/>
    </source>
</evidence>
<dbReference type="PANTHER" id="PTHR43174:SF2">
    <property type="entry name" value="UDP-N-ACETYLGLUCOSAMINE 2-EPIMERASE"/>
    <property type="match status" value="1"/>
</dbReference>
<dbReference type="Gene3D" id="3.40.50.2000">
    <property type="entry name" value="Glycogen Phosphorylase B"/>
    <property type="match status" value="2"/>
</dbReference>
<evidence type="ECO:0000256" key="4">
    <source>
        <dbReference type="RuleBase" id="RU003513"/>
    </source>
</evidence>
<gene>
    <name evidence="6" type="ordered locus">Rxyl_2626</name>
</gene>
<dbReference type="KEGG" id="rxy:Rxyl_2626"/>
<evidence type="ECO:0000313" key="7">
    <source>
        <dbReference type="Proteomes" id="UP000006637"/>
    </source>
</evidence>
<dbReference type="CDD" id="cd03786">
    <property type="entry name" value="GTB_UDP-GlcNAc_2-Epimerase"/>
    <property type="match status" value="1"/>
</dbReference>
<comment type="similarity">
    <text evidence="2 4">Belongs to the UDP-N-acetylglucosamine 2-epimerase family.</text>
</comment>
<sequence length="407" mass="44881">MTASARRRFDLYSRRRRVLAVVGTRPEAIKVAPVVRELRRDRRFEVVLCSTGQHREMLDQALSAFGLEPDLELGVMRERQTLAGLTTRALGALDAGISRLRPDLVLVQGDTTSAMAGALAAYYGQVPVAHLEAGLRTADLYRPFPEEGNRRLIGTLAALHFAPTPHAARRLRLENVPERSILVTGNTVIDALLDVKSSIPPVPPFPPEAERRRWKRRKVLVTMHRRESRGEVLERVCRTLLELVGRNPEVEVVFPVHRSPFVRETVHRLLGGNVRIKLLEPLGYRELVRMLDACHFVLTDSGGLQEEAPALGKPVLVLRETTERPEAVEAGTSRLVGTDPAGVLAAAETLLRDERAYRAMARARNPYGDGLAARRVAGALRFYFGLSDEPPVPFAPAGPDLAGEGAA</sequence>
<evidence type="ECO:0000256" key="3">
    <source>
        <dbReference type="ARBA" id="ARBA00038858"/>
    </source>
</evidence>
<reference evidence="6 7" key="1">
    <citation type="submission" date="2006-06" db="EMBL/GenBank/DDBJ databases">
        <title>Complete sequence of Rubrobacter xylanophilus DSM 9941.</title>
        <authorList>
            <consortium name="US DOE Joint Genome Institute"/>
            <person name="Copeland A."/>
            <person name="Lucas S."/>
            <person name="Lapidus A."/>
            <person name="Barry K."/>
            <person name="Detter J.C."/>
            <person name="Glavina del Rio T."/>
            <person name="Hammon N."/>
            <person name="Israni S."/>
            <person name="Dalin E."/>
            <person name="Tice H."/>
            <person name="Pitluck S."/>
            <person name="Munk A.C."/>
            <person name="Brettin T."/>
            <person name="Bruce D."/>
            <person name="Han C."/>
            <person name="Tapia R."/>
            <person name="Gilna P."/>
            <person name="Schmutz J."/>
            <person name="Larimer F."/>
            <person name="Land M."/>
            <person name="Hauser L."/>
            <person name="Kyrpides N."/>
            <person name="Lykidis A."/>
            <person name="da Costa M.S."/>
            <person name="Rainey F.A."/>
            <person name="Empadinhas N."/>
            <person name="Jolivet E."/>
            <person name="Battista J.R."/>
            <person name="Richardson P."/>
        </authorList>
    </citation>
    <scope>NUCLEOTIDE SEQUENCE [LARGE SCALE GENOMIC DNA]</scope>
    <source>
        <strain evidence="7">DSM 9941 / NBRC 16129 / PRD-1</strain>
    </source>
</reference>
<dbReference type="EMBL" id="CP000386">
    <property type="protein sequence ID" value="ABG05543.1"/>
    <property type="molecule type" value="Genomic_DNA"/>
</dbReference>
<name>Q1AST5_RUBXD</name>